<dbReference type="AlphaFoldDB" id="A0A1I3MWS9"/>
<dbReference type="GO" id="GO:0006508">
    <property type="term" value="P:proteolysis"/>
    <property type="evidence" value="ECO:0007669"/>
    <property type="project" value="UniProtKB-KW"/>
</dbReference>
<reference evidence="3 4" key="1">
    <citation type="submission" date="2016-10" db="EMBL/GenBank/DDBJ databases">
        <authorList>
            <person name="de Groot N.N."/>
        </authorList>
    </citation>
    <scope>NUCLEOTIDE SEQUENCE [LARGE SCALE GENOMIC DNA]</scope>
    <source>
        <strain evidence="3 4">DSM 19073</strain>
    </source>
</reference>
<evidence type="ECO:0000313" key="3">
    <source>
        <dbReference type="EMBL" id="SFJ01409.1"/>
    </source>
</evidence>
<dbReference type="PANTHER" id="PTHR23076">
    <property type="entry name" value="METALLOPROTEASE M41 FTSH"/>
    <property type="match status" value="1"/>
</dbReference>
<dbReference type="SUPFAM" id="SSF140990">
    <property type="entry name" value="FtsH protease domain-like"/>
    <property type="match status" value="1"/>
</dbReference>
<dbReference type="InterPro" id="IPR003959">
    <property type="entry name" value="ATPase_AAA_core"/>
</dbReference>
<dbReference type="CDD" id="cd19481">
    <property type="entry name" value="RecA-like_protease"/>
    <property type="match status" value="1"/>
</dbReference>
<evidence type="ECO:0000313" key="4">
    <source>
        <dbReference type="Proteomes" id="UP000199110"/>
    </source>
</evidence>
<dbReference type="Pfam" id="PF00004">
    <property type="entry name" value="AAA"/>
    <property type="match status" value="1"/>
</dbReference>
<evidence type="ECO:0000256" key="1">
    <source>
        <dbReference type="RuleBase" id="RU003651"/>
    </source>
</evidence>
<dbReference type="Pfam" id="PF01434">
    <property type="entry name" value="Peptidase_M41"/>
    <property type="match status" value="1"/>
</dbReference>
<keyword evidence="3" id="KW-0378">Hydrolase</keyword>
<organism evidence="3 4">
    <name type="scientific">Jannaschia pohangensis</name>
    <dbReference type="NCBI Taxonomy" id="390807"/>
    <lineage>
        <taxon>Bacteria</taxon>
        <taxon>Pseudomonadati</taxon>
        <taxon>Pseudomonadota</taxon>
        <taxon>Alphaproteobacteria</taxon>
        <taxon>Rhodobacterales</taxon>
        <taxon>Roseobacteraceae</taxon>
        <taxon>Jannaschia</taxon>
    </lineage>
</organism>
<dbReference type="STRING" id="390807.SAMN04488095_1982"/>
<dbReference type="PANTHER" id="PTHR23076:SF97">
    <property type="entry name" value="ATP-DEPENDENT ZINC METALLOPROTEASE YME1L1"/>
    <property type="match status" value="1"/>
</dbReference>
<comment type="similarity">
    <text evidence="1">Belongs to the AAA ATPase family.</text>
</comment>
<dbReference type="PRINTS" id="PR00830">
    <property type="entry name" value="ENDOLAPTASE"/>
</dbReference>
<name>A0A1I3MWS9_9RHOB</name>
<dbReference type="Gene3D" id="3.40.50.300">
    <property type="entry name" value="P-loop containing nucleotide triphosphate hydrolases"/>
    <property type="match status" value="1"/>
</dbReference>
<dbReference type="PROSITE" id="PS00674">
    <property type="entry name" value="AAA"/>
    <property type="match status" value="1"/>
</dbReference>
<evidence type="ECO:0000259" key="2">
    <source>
        <dbReference type="SMART" id="SM00382"/>
    </source>
</evidence>
<dbReference type="GO" id="GO:0030163">
    <property type="term" value="P:protein catabolic process"/>
    <property type="evidence" value="ECO:0007669"/>
    <property type="project" value="TreeGrafter"/>
</dbReference>
<dbReference type="InterPro" id="IPR000642">
    <property type="entry name" value="Peptidase_M41"/>
</dbReference>
<keyword evidence="1" id="KW-0067">ATP-binding</keyword>
<dbReference type="Gene3D" id="1.20.58.760">
    <property type="entry name" value="Peptidase M41"/>
    <property type="match status" value="1"/>
</dbReference>
<dbReference type="Proteomes" id="UP000199110">
    <property type="component" value="Unassembled WGS sequence"/>
</dbReference>
<dbReference type="GO" id="GO:0016887">
    <property type="term" value="F:ATP hydrolysis activity"/>
    <property type="evidence" value="ECO:0007669"/>
    <property type="project" value="InterPro"/>
</dbReference>
<keyword evidence="4" id="KW-1185">Reference proteome</keyword>
<dbReference type="SUPFAM" id="SSF52540">
    <property type="entry name" value="P-loop containing nucleoside triphosphate hydrolases"/>
    <property type="match status" value="1"/>
</dbReference>
<dbReference type="InterPro" id="IPR027417">
    <property type="entry name" value="P-loop_NTPase"/>
</dbReference>
<dbReference type="SMART" id="SM00382">
    <property type="entry name" value="AAA"/>
    <property type="match status" value="1"/>
</dbReference>
<gene>
    <name evidence="3" type="ORF">SAMN04488095_1982</name>
</gene>
<dbReference type="GO" id="GO:0005886">
    <property type="term" value="C:plasma membrane"/>
    <property type="evidence" value="ECO:0007669"/>
    <property type="project" value="TreeGrafter"/>
</dbReference>
<feature type="domain" description="AAA+ ATPase" evidence="2">
    <location>
        <begin position="191"/>
        <end position="331"/>
    </location>
</feature>
<proteinExistence type="inferred from homology"/>
<protein>
    <submittedName>
        <fullName evidence="3">ATP-dependent Zn proteases</fullName>
    </submittedName>
</protein>
<sequence>MGRAPWPGRFLKCDPVQDADRTSSLPWHEIKSLDSALMLGATVVVQLEIGASMPEQLRAIAFPHELTLPVLSRDDIAAMLRACGTPVPDACDETGAAGSSAAADMTYLTTTHLAHIWAGETAAEVFARLDAVEACLHQGMASEALSARTSGSEPSPRLRDIHGLGRARDKLERVVADVEDWKDGALEWPEVGASFLLHGPAGVGKTSVAHAIANEIGGEVIDLSYTTVQAAGHLGKMLAALDAGVERARDTAPAVVLVDEADCLSDRADTSDPHAASYRRSVVNGYLTRLTMLADSPGVVVVLATNHPDQLDPALIRAGRCDHHIALHRPDRTALGLILRDNLGGRAALGLETKAEWTAALDGLAGGTGADAAHLARESIAITRTRIRNSSGSKIVTVEAQDLLAAVHAIEGTDPVTPADPHRMAIHEAGHLVVGHVLNRPAPVRAWLGPRGAGIQAPRVRVYILAAVRDELVSLLAGRAAEMIFCEGVSSGGGDGPTSDLAQATRLASRAAGEWHLIQDDPLPVWQPHDHLTPSQARAMSQLLEDAQTDACRMAETWRADITRVADALMRERDLNAEQLQGLLGQIRHEDTCHVRLVH</sequence>
<dbReference type="EMBL" id="FORA01000002">
    <property type="protein sequence ID" value="SFJ01409.1"/>
    <property type="molecule type" value="Genomic_DNA"/>
</dbReference>
<dbReference type="GO" id="GO:0005524">
    <property type="term" value="F:ATP binding"/>
    <property type="evidence" value="ECO:0007669"/>
    <property type="project" value="UniProtKB-KW"/>
</dbReference>
<dbReference type="GO" id="GO:0004222">
    <property type="term" value="F:metalloendopeptidase activity"/>
    <property type="evidence" value="ECO:0007669"/>
    <property type="project" value="InterPro"/>
</dbReference>
<dbReference type="InterPro" id="IPR003960">
    <property type="entry name" value="ATPase_AAA_CS"/>
</dbReference>
<dbReference type="InterPro" id="IPR037219">
    <property type="entry name" value="Peptidase_M41-like"/>
</dbReference>
<keyword evidence="1" id="KW-0547">Nucleotide-binding</keyword>
<keyword evidence="3" id="KW-0645">Protease</keyword>
<dbReference type="InterPro" id="IPR003593">
    <property type="entry name" value="AAA+_ATPase"/>
</dbReference>
<accession>A0A1I3MWS9</accession>
<dbReference type="GO" id="GO:0004176">
    <property type="term" value="F:ATP-dependent peptidase activity"/>
    <property type="evidence" value="ECO:0007669"/>
    <property type="project" value="InterPro"/>
</dbReference>